<evidence type="ECO:0000259" key="3">
    <source>
        <dbReference type="Pfam" id="PF12146"/>
    </source>
</evidence>
<dbReference type="Gene3D" id="3.40.50.1820">
    <property type="entry name" value="alpha/beta hydrolase"/>
    <property type="match status" value="1"/>
</dbReference>
<sequence>MAAGSGSHHARESVENCVHSRVPRSGDCLVEHLGRHLFEVLEQGTLVTGGASEMMVERPLGQPEARSDSIDSDARSTFLGEHPDSFVQPPVPRFSHGGTVPFSTAPRSPAGGVARAKTIRYRMAQRSRRSCDGRASMPVEENIRFATSDTTIRGRLLLPQERNPLPAVILCTGFSGTQDTPSIRAAAQAFVDAGLAVLTFDYRSFGISDGTPRQVIDIAGQLADIRSAMDYVGADPRLDSSRIVLWGTSLGGGHAVVASACRFDVAAVIAQVPFNGFPRTVRGRSSRTTRRLLLAMTRDRLRGMLGRPPAYIPAVGPRDTIAVMASDAAEQTIASLDSPTWRNQAAPRVLFSMMRYHPADSAPFVHAPLLVCAAAGDQEAPVELVSELAARAPRGRQVTYPVSHFEVYSPDTRDRLLRDQVDFLTGVLSQ</sequence>
<dbReference type="PANTHER" id="PTHR22946:SF9">
    <property type="entry name" value="POLYKETIDE TRANSFERASE AF380"/>
    <property type="match status" value="1"/>
</dbReference>
<comment type="similarity">
    <text evidence="1">Belongs to the AB hydrolase superfamily.</text>
</comment>
<evidence type="ECO:0000313" key="4">
    <source>
        <dbReference type="EMBL" id="RLP71608.1"/>
    </source>
</evidence>
<dbReference type="PANTHER" id="PTHR22946">
    <property type="entry name" value="DIENELACTONE HYDROLASE DOMAIN-CONTAINING PROTEIN-RELATED"/>
    <property type="match status" value="1"/>
</dbReference>
<keyword evidence="5" id="KW-1185">Reference proteome</keyword>
<dbReference type="AlphaFoldDB" id="A0A3L6ZUY0"/>
<dbReference type="SUPFAM" id="SSF53474">
    <property type="entry name" value="alpha/beta-Hydrolases"/>
    <property type="match status" value="1"/>
</dbReference>
<dbReference type="Pfam" id="PF12146">
    <property type="entry name" value="Hydrolase_4"/>
    <property type="match status" value="1"/>
</dbReference>
<accession>A0A3L6ZUY0</accession>
<keyword evidence="2 4" id="KW-0378">Hydrolase</keyword>
<organism evidence="4 5">
    <name type="scientific">Mycetocola manganoxydans</name>
    <dbReference type="NCBI Taxonomy" id="699879"/>
    <lineage>
        <taxon>Bacteria</taxon>
        <taxon>Bacillati</taxon>
        <taxon>Actinomycetota</taxon>
        <taxon>Actinomycetes</taxon>
        <taxon>Micrococcales</taxon>
        <taxon>Microbacteriaceae</taxon>
        <taxon>Mycetocola</taxon>
    </lineage>
</organism>
<dbReference type="InterPro" id="IPR050261">
    <property type="entry name" value="FrsA_esterase"/>
</dbReference>
<dbReference type="InterPro" id="IPR022742">
    <property type="entry name" value="Hydrolase_4"/>
</dbReference>
<dbReference type="Proteomes" id="UP000270299">
    <property type="component" value="Unassembled WGS sequence"/>
</dbReference>
<evidence type="ECO:0000313" key="5">
    <source>
        <dbReference type="Proteomes" id="UP000270299"/>
    </source>
</evidence>
<evidence type="ECO:0000256" key="1">
    <source>
        <dbReference type="ARBA" id="ARBA00008645"/>
    </source>
</evidence>
<protein>
    <submittedName>
        <fullName evidence="4">Alpha/beta hydrolase</fullName>
    </submittedName>
</protein>
<evidence type="ECO:0000256" key="2">
    <source>
        <dbReference type="ARBA" id="ARBA00022801"/>
    </source>
</evidence>
<feature type="domain" description="Serine aminopeptidase S33" evidence="3">
    <location>
        <begin position="167"/>
        <end position="394"/>
    </location>
</feature>
<reference evidence="4 5" key="1">
    <citation type="submission" date="2018-10" db="EMBL/GenBank/DDBJ databases">
        <authorList>
            <person name="Li J."/>
        </authorList>
    </citation>
    <scope>NUCLEOTIDE SEQUENCE [LARGE SCALE GENOMIC DNA]</scope>
    <source>
        <strain evidence="4 5">CCTCC AB209002</strain>
    </source>
</reference>
<gene>
    <name evidence="4" type="ORF">D9V29_07040</name>
</gene>
<dbReference type="EMBL" id="RCUV01000007">
    <property type="protein sequence ID" value="RLP71608.1"/>
    <property type="molecule type" value="Genomic_DNA"/>
</dbReference>
<proteinExistence type="inferred from homology"/>
<name>A0A3L6ZUY0_9MICO</name>
<dbReference type="GO" id="GO:0052689">
    <property type="term" value="F:carboxylic ester hydrolase activity"/>
    <property type="evidence" value="ECO:0007669"/>
    <property type="project" value="UniProtKB-ARBA"/>
</dbReference>
<comment type="caution">
    <text evidence="4">The sequence shown here is derived from an EMBL/GenBank/DDBJ whole genome shotgun (WGS) entry which is preliminary data.</text>
</comment>
<dbReference type="InterPro" id="IPR029058">
    <property type="entry name" value="AB_hydrolase_fold"/>
</dbReference>